<dbReference type="RefSeq" id="WP_139135804.1">
    <property type="nucleotide sequence ID" value="NZ_BMMJ01000003.1"/>
</dbReference>
<proteinExistence type="predicted"/>
<dbReference type="OrthoDB" id="3178131at2"/>
<dbReference type="SMART" id="SM00421">
    <property type="entry name" value="HTH_LUXR"/>
    <property type="match status" value="1"/>
</dbReference>
<protein>
    <submittedName>
        <fullName evidence="4">Regulatory protein, luxR family</fullName>
    </submittedName>
</protein>
<dbReference type="GO" id="GO:0004016">
    <property type="term" value="F:adenylate cyclase activity"/>
    <property type="evidence" value="ECO:0007669"/>
    <property type="project" value="TreeGrafter"/>
</dbReference>
<dbReference type="Pfam" id="PF13191">
    <property type="entry name" value="AAA_16"/>
    <property type="match status" value="1"/>
</dbReference>
<gene>
    <name evidence="4" type="ORF">GA0070617_5816</name>
</gene>
<dbReference type="InterPro" id="IPR011990">
    <property type="entry name" value="TPR-like_helical_dom_sf"/>
</dbReference>
<dbReference type="GO" id="GO:0005524">
    <property type="term" value="F:ATP binding"/>
    <property type="evidence" value="ECO:0007669"/>
    <property type="project" value="UniProtKB-KW"/>
</dbReference>
<evidence type="ECO:0000313" key="5">
    <source>
        <dbReference type="Proteomes" id="UP000198937"/>
    </source>
</evidence>
<dbReference type="PRINTS" id="PR00038">
    <property type="entry name" value="HTHLUXR"/>
</dbReference>
<dbReference type="InterPro" id="IPR036388">
    <property type="entry name" value="WH-like_DNA-bd_sf"/>
</dbReference>
<keyword evidence="1" id="KW-0547">Nucleotide-binding</keyword>
<evidence type="ECO:0000256" key="2">
    <source>
        <dbReference type="ARBA" id="ARBA00022840"/>
    </source>
</evidence>
<dbReference type="AlphaFoldDB" id="A0A1C6VI94"/>
<name>A0A1C6VI94_9ACTN</name>
<dbReference type="PROSITE" id="PS00622">
    <property type="entry name" value="HTH_LUXR_1"/>
    <property type="match status" value="1"/>
</dbReference>
<dbReference type="Gene3D" id="1.10.10.10">
    <property type="entry name" value="Winged helix-like DNA-binding domain superfamily/Winged helix DNA-binding domain"/>
    <property type="match status" value="1"/>
</dbReference>
<evidence type="ECO:0000256" key="1">
    <source>
        <dbReference type="ARBA" id="ARBA00022741"/>
    </source>
</evidence>
<reference evidence="5" key="1">
    <citation type="submission" date="2016-06" db="EMBL/GenBank/DDBJ databases">
        <authorList>
            <person name="Varghese N."/>
            <person name="Submissions Spin"/>
        </authorList>
    </citation>
    <scope>NUCLEOTIDE SEQUENCE [LARGE SCALE GENOMIC DNA]</scope>
    <source>
        <strain evidence="5">DSM 45577</strain>
    </source>
</reference>
<dbReference type="InterPro" id="IPR016032">
    <property type="entry name" value="Sig_transdc_resp-reg_C-effctor"/>
</dbReference>
<dbReference type="Proteomes" id="UP000198937">
    <property type="component" value="Unassembled WGS sequence"/>
</dbReference>
<dbReference type="SUPFAM" id="SSF48452">
    <property type="entry name" value="TPR-like"/>
    <property type="match status" value="1"/>
</dbReference>
<dbReference type="InterPro" id="IPR027417">
    <property type="entry name" value="P-loop_NTPase"/>
</dbReference>
<sequence>MFDLGQPRSAPSSLAGRCRELQLFTARLDALTAVEPVGGVLLVAGARGLGRTALLGAYAELARDRGHRLRSVAISVRGAHRPYAPVVEAFEDDLADRPELTAGLDPVTRRTLAGVFPRLATDGPVAVPAPYDAASALRTLCGRLTADRPLVLLFDDVQRADPATVALLHELLRRPPRAPVLTVLTYHRRRSGAPFGAVPTTSGTAPTSVTHVELAPLGPDDVAALGRGRVCGRHLRSAPALSGGNPALLREYWRNCTGEPYCPVVPWWSQPDAVPPAEFCAELETLTPGARSVARAAAVLGNDADVELVTALSRLASADALTGLDELVDAGFLEAGRGVGTFRFVHPALLAAVYRSTPQGWLLAAHELAADLLRHRGAPVQAYADHVERGASVASVAAAEVLIAAARAVAGTDNDRALRWYVAAERMLPADPEGDRRRRPLLTALARCQLRAADLAAVRSVLDRRDALAGTTTTDRVEQARVAGIRADLAMLAGSPLEAQDLLIRALRTAPAHDGGAHSARLRVALSVAGAFEAGPLENAPPWCEDAIVAAVGSGSRVLQAQALAVNAVVRLAARVPGAAVRSADECGQLVGRLSADELAGRPALLGWLGWADLLLERPASAHDRLNRCLLVAGPSGDVPAQVAALCGLALLAVRESRLDDAAGLAARALALADRTDSTLLAAMAAVVRAEVALERDELDQALELTGTSPVDAVVNSAWWHRAQLVRAEAQLRAGDADACRLLVLESGGGEDLVRLPAFEQARAFGLLARAGAALGQDAAPIWAKRACVVATELGLPEQIALAQLVLVEVNGSHAEEPHLLARRLGAQGGAGCRATAVRACLLAARRYLGVGSTSAADAELHHAADLVARLGSPAHLVAAVESARAEVAVEMPPTAAGHLGLLSPRESEIACLVARGLTNRQIARLLTLSPKTVETHLGRIFVKLAVSSRAEIAHLVGRAGAVTHDVPGRTA</sequence>
<dbReference type="GO" id="GO:0006355">
    <property type="term" value="P:regulation of DNA-templated transcription"/>
    <property type="evidence" value="ECO:0007669"/>
    <property type="project" value="InterPro"/>
</dbReference>
<evidence type="ECO:0000313" key="4">
    <source>
        <dbReference type="EMBL" id="SCL65610.1"/>
    </source>
</evidence>
<organism evidence="4 5">
    <name type="scientific">Micromonospora yangpuensis</name>
    <dbReference type="NCBI Taxonomy" id="683228"/>
    <lineage>
        <taxon>Bacteria</taxon>
        <taxon>Bacillati</taxon>
        <taxon>Actinomycetota</taxon>
        <taxon>Actinomycetes</taxon>
        <taxon>Micromonosporales</taxon>
        <taxon>Micromonosporaceae</taxon>
        <taxon>Micromonospora</taxon>
    </lineage>
</organism>
<feature type="domain" description="HTH luxR-type" evidence="3">
    <location>
        <begin position="896"/>
        <end position="961"/>
    </location>
</feature>
<dbReference type="InterPro" id="IPR041664">
    <property type="entry name" value="AAA_16"/>
</dbReference>
<dbReference type="STRING" id="683228.GA0070617_5816"/>
<evidence type="ECO:0000259" key="3">
    <source>
        <dbReference type="PROSITE" id="PS50043"/>
    </source>
</evidence>
<dbReference type="PROSITE" id="PS50043">
    <property type="entry name" value="HTH_LUXR_2"/>
    <property type="match status" value="1"/>
</dbReference>
<keyword evidence="2" id="KW-0067">ATP-binding</keyword>
<dbReference type="InterPro" id="IPR000792">
    <property type="entry name" value="Tscrpt_reg_LuxR_C"/>
</dbReference>
<dbReference type="PANTHER" id="PTHR16305">
    <property type="entry name" value="TESTICULAR SOLUBLE ADENYLYL CYCLASE"/>
    <property type="match status" value="1"/>
</dbReference>
<accession>A0A1C6VI94</accession>
<dbReference type="PANTHER" id="PTHR16305:SF35">
    <property type="entry name" value="TRANSCRIPTIONAL ACTIVATOR DOMAIN"/>
    <property type="match status" value="1"/>
</dbReference>
<dbReference type="Pfam" id="PF00196">
    <property type="entry name" value="GerE"/>
    <property type="match status" value="1"/>
</dbReference>
<dbReference type="GO" id="GO:0005737">
    <property type="term" value="C:cytoplasm"/>
    <property type="evidence" value="ECO:0007669"/>
    <property type="project" value="TreeGrafter"/>
</dbReference>
<dbReference type="SUPFAM" id="SSF46894">
    <property type="entry name" value="C-terminal effector domain of the bipartite response regulators"/>
    <property type="match status" value="1"/>
</dbReference>
<dbReference type="GO" id="GO:0003677">
    <property type="term" value="F:DNA binding"/>
    <property type="evidence" value="ECO:0007669"/>
    <property type="project" value="InterPro"/>
</dbReference>
<dbReference type="EMBL" id="FMIA01000002">
    <property type="protein sequence ID" value="SCL65610.1"/>
    <property type="molecule type" value="Genomic_DNA"/>
</dbReference>
<keyword evidence="5" id="KW-1185">Reference proteome</keyword>
<dbReference type="SUPFAM" id="SSF52540">
    <property type="entry name" value="P-loop containing nucleoside triphosphate hydrolases"/>
    <property type="match status" value="1"/>
</dbReference>
<dbReference type="CDD" id="cd06170">
    <property type="entry name" value="LuxR_C_like"/>
    <property type="match status" value="1"/>
</dbReference>
<dbReference type="Gene3D" id="1.25.40.10">
    <property type="entry name" value="Tetratricopeptide repeat domain"/>
    <property type="match status" value="1"/>
</dbReference>